<dbReference type="Proteomes" id="UP000243579">
    <property type="component" value="Unassembled WGS sequence"/>
</dbReference>
<comment type="caution">
    <text evidence="2">The sequence shown here is derived from an EMBL/GenBank/DDBJ whole genome shotgun (WGS) entry which is preliminary data.</text>
</comment>
<feature type="compositionally biased region" description="Polar residues" evidence="1">
    <location>
        <begin position="1"/>
        <end position="22"/>
    </location>
</feature>
<keyword evidence="3" id="KW-1185">Reference proteome</keyword>
<organism evidence="2 3">
    <name type="scientific">Achlya hypogyna</name>
    <name type="common">Oomycete</name>
    <name type="synonym">Protoachlya hypogyna</name>
    <dbReference type="NCBI Taxonomy" id="1202772"/>
    <lineage>
        <taxon>Eukaryota</taxon>
        <taxon>Sar</taxon>
        <taxon>Stramenopiles</taxon>
        <taxon>Oomycota</taxon>
        <taxon>Saprolegniomycetes</taxon>
        <taxon>Saprolegniales</taxon>
        <taxon>Achlyaceae</taxon>
        <taxon>Achlya</taxon>
    </lineage>
</organism>
<accession>A0A1V9Z7Z3</accession>
<evidence type="ECO:0000313" key="2">
    <source>
        <dbReference type="EMBL" id="OQR94113.1"/>
    </source>
</evidence>
<sequence>MSSSIPTKRTSGSPPTSPSKRSCSGAAAVLTNPELVAVITDYSANCLELCPELYEVLDMDDIGSGTFEEQEQALMRLNGRYVANGFVDANLNPDDDVDAEELVERAKASVTDFKALHRALQVRQKLAEFADLIKDEHERPAAGIEQYDFCKAGPIIFQPTFLVDPTSGTWGREDLIKIFQNDELAIQDGRGVPNGLGWHYWNVLSSNDHCAYCAAAEGIDPDNEALRDDSGGYGDGEPKVSDAWKSFMEEKGLDSRAFLSWRSYAYERLVSEKDEHVEFCTRVVRPLKAYLESNLADVKLVTIDYRDDCDQIASTSFVGGLTTDGYLVGIYFCFIDVL</sequence>
<dbReference type="OrthoDB" id="64627at2759"/>
<evidence type="ECO:0000313" key="3">
    <source>
        <dbReference type="Proteomes" id="UP000243579"/>
    </source>
</evidence>
<gene>
    <name evidence="2" type="ORF">ACHHYP_01694</name>
</gene>
<reference evidence="2 3" key="1">
    <citation type="journal article" date="2014" name="Genome Biol. Evol.">
        <title>The secreted proteins of Achlya hypogyna and Thraustotheca clavata identify the ancestral oomycete secretome and reveal gene acquisitions by horizontal gene transfer.</title>
        <authorList>
            <person name="Misner I."/>
            <person name="Blouin N."/>
            <person name="Leonard G."/>
            <person name="Richards T.A."/>
            <person name="Lane C.E."/>
        </authorList>
    </citation>
    <scope>NUCLEOTIDE SEQUENCE [LARGE SCALE GENOMIC DNA]</scope>
    <source>
        <strain evidence="2 3">ATCC 48635</strain>
    </source>
</reference>
<dbReference type="EMBL" id="JNBR01000375">
    <property type="protein sequence ID" value="OQR94113.1"/>
    <property type="molecule type" value="Genomic_DNA"/>
</dbReference>
<protein>
    <submittedName>
        <fullName evidence="2">Uncharacterized protein</fullName>
    </submittedName>
</protein>
<dbReference type="AlphaFoldDB" id="A0A1V9Z7Z3"/>
<evidence type="ECO:0000256" key="1">
    <source>
        <dbReference type="SAM" id="MobiDB-lite"/>
    </source>
</evidence>
<proteinExistence type="predicted"/>
<name>A0A1V9Z7Z3_ACHHY</name>
<feature type="region of interest" description="Disordered" evidence="1">
    <location>
        <begin position="1"/>
        <end position="24"/>
    </location>
</feature>